<sequence>PARKQFTELTEMRNWFRSSKDLDGGREDLLGKIGEKHPKKE</sequence>
<evidence type="ECO:0000256" key="1">
    <source>
        <dbReference type="SAM" id="MobiDB-lite"/>
    </source>
</evidence>
<evidence type="ECO:0000313" key="3">
    <source>
        <dbReference type="Proteomes" id="UP000708208"/>
    </source>
</evidence>
<feature type="region of interest" description="Disordered" evidence="1">
    <location>
        <begin position="20"/>
        <end position="41"/>
    </location>
</feature>
<protein>
    <submittedName>
        <fullName evidence="2">Uncharacterized protein</fullName>
    </submittedName>
</protein>
<accession>A0A8J2JYD1</accession>
<proteinExistence type="predicted"/>
<dbReference type="EMBL" id="CAJVCH010040999">
    <property type="protein sequence ID" value="CAG7716753.1"/>
    <property type="molecule type" value="Genomic_DNA"/>
</dbReference>
<dbReference type="AlphaFoldDB" id="A0A8J2JYD1"/>
<feature type="non-terminal residue" evidence="2">
    <location>
        <position position="1"/>
    </location>
</feature>
<organism evidence="2 3">
    <name type="scientific">Allacma fusca</name>
    <dbReference type="NCBI Taxonomy" id="39272"/>
    <lineage>
        <taxon>Eukaryota</taxon>
        <taxon>Metazoa</taxon>
        <taxon>Ecdysozoa</taxon>
        <taxon>Arthropoda</taxon>
        <taxon>Hexapoda</taxon>
        <taxon>Collembola</taxon>
        <taxon>Symphypleona</taxon>
        <taxon>Sminthuridae</taxon>
        <taxon>Allacma</taxon>
    </lineage>
</organism>
<comment type="caution">
    <text evidence="2">The sequence shown here is derived from an EMBL/GenBank/DDBJ whole genome shotgun (WGS) entry which is preliminary data.</text>
</comment>
<name>A0A8J2JYD1_9HEXA</name>
<reference evidence="2" key="1">
    <citation type="submission" date="2021-06" db="EMBL/GenBank/DDBJ databases">
        <authorList>
            <person name="Hodson N. C."/>
            <person name="Mongue J. A."/>
            <person name="Jaron S. K."/>
        </authorList>
    </citation>
    <scope>NUCLEOTIDE SEQUENCE</scope>
</reference>
<keyword evidence="3" id="KW-1185">Reference proteome</keyword>
<dbReference type="Proteomes" id="UP000708208">
    <property type="component" value="Unassembled WGS sequence"/>
</dbReference>
<gene>
    <name evidence="2" type="ORF">AFUS01_LOCUS6243</name>
</gene>
<evidence type="ECO:0000313" key="2">
    <source>
        <dbReference type="EMBL" id="CAG7716753.1"/>
    </source>
</evidence>